<evidence type="ECO:0000256" key="6">
    <source>
        <dbReference type="ARBA" id="ARBA00022763"/>
    </source>
</evidence>
<comment type="caution">
    <text evidence="13">The sequence shown here is derived from an EMBL/GenBank/DDBJ whole genome shotgun (WGS) entry which is preliminary data.</text>
</comment>
<dbReference type="GO" id="GO:0044715">
    <property type="term" value="F:8-oxo-dGDP phosphatase activity"/>
    <property type="evidence" value="ECO:0007669"/>
    <property type="project" value="TreeGrafter"/>
</dbReference>
<dbReference type="InterPro" id="IPR020476">
    <property type="entry name" value="Nudix_hydrolase"/>
</dbReference>
<evidence type="ECO:0000313" key="13">
    <source>
        <dbReference type="EMBL" id="NYE19601.1"/>
    </source>
</evidence>
<dbReference type="CDD" id="cd03425">
    <property type="entry name" value="NUDIX_MutT_NudA_like"/>
    <property type="match status" value="1"/>
</dbReference>
<evidence type="ECO:0000256" key="3">
    <source>
        <dbReference type="ARBA" id="ARBA00022457"/>
    </source>
</evidence>
<evidence type="ECO:0000256" key="8">
    <source>
        <dbReference type="ARBA" id="ARBA00022842"/>
    </source>
</evidence>
<evidence type="ECO:0000256" key="10">
    <source>
        <dbReference type="ARBA" id="ARBA00035861"/>
    </source>
</evidence>
<dbReference type="SUPFAM" id="SSF55811">
    <property type="entry name" value="Nudix"/>
    <property type="match status" value="1"/>
</dbReference>
<keyword evidence="4" id="KW-0235">DNA replication</keyword>
<dbReference type="InterPro" id="IPR015797">
    <property type="entry name" value="NUDIX_hydrolase-like_dom_sf"/>
</dbReference>
<keyword evidence="3" id="KW-0515">Mutator protein</keyword>
<keyword evidence="7 13" id="KW-0378">Hydrolase</keyword>
<protein>
    <recommendedName>
        <fullName evidence="11">8-oxo-dGTP diphosphatase</fullName>
        <ecNumber evidence="11">3.6.1.55</ecNumber>
    </recommendedName>
</protein>
<dbReference type="PROSITE" id="PS51462">
    <property type="entry name" value="NUDIX"/>
    <property type="match status" value="1"/>
</dbReference>
<dbReference type="PANTHER" id="PTHR47707:SF1">
    <property type="entry name" value="NUDIX HYDROLASE FAMILY PROTEIN"/>
    <property type="match status" value="1"/>
</dbReference>
<evidence type="ECO:0000256" key="7">
    <source>
        <dbReference type="ARBA" id="ARBA00022801"/>
    </source>
</evidence>
<dbReference type="EMBL" id="JACCBV010000001">
    <property type="protein sequence ID" value="NYE19601.1"/>
    <property type="molecule type" value="Genomic_DNA"/>
</dbReference>
<dbReference type="AlphaFoldDB" id="A0A7Y9GNM0"/>
<keyword evidence="9" id="KW-0234">DNA repair</keyword>
<dbReference type="GO" id="GO:0006281">
    <property type="term" value="P:DNA repair"/>
    <property type="evidence" value="ECO:0007669"/>
    <property type="project" value="UniProtKB-KW"/>
</dbReference>
<keyword evidence="8" id="KW-0460">Magnesium</keyword>
<dbReference type="RefSeq" id="WP_179489057.1">
    <property type="nucleotide sequence ID" value="NZ_JACCBV010000001.1"/>
</dbReference>
<evidence type="ECO:0000313" key="14">
    <source>
        <dbReference type="Proteomes" id="UP000576969"/>
    </source>
</evidence>
<comment type="catalytic activity">
    <reaction evidence="10">
        <text>8-oxo-dGTP + H2O = 8-oxo-dGMP + diphosphate + H(+)</text>
        <dbReference type="Rhea" id="RHEA:31575"/>
        <dbReference type="ChEBI" id="CHEBI:15377"/>
        <dbReference type="ChEBI" id="CHEBI:15378"/>
        <dbReference type="ChEBI" id="CHEBI:33019"/>
        <dbReference type="ChEBI" id="CHEBI:63224"/>
        <dbReference type="ChEBI" id="CHEBI:77896"/>
        <dbReference type="EC" id="3.6.1.55"/>
    </reaction>
</comment>
<accession>A0A7Y9GNM0</accession>
<name>A0A7Y9GNM0_9MICO</name>
<evidence type="ECO:0000256" key="9">
    <source>
        <dbReference type="ARBA" id="ARBA00023204"/>
    </source>
</evidence>
<sequence>MTRRFNVVGAVIVSDERVLAAMRGPSGSLPNMWEFPGGKIEEGESPQEALAREIGEELLVDIRVGDEILTTTHNYEFGVVTLTTYYCELRCGTPQPTEHAALRWLTPDELASVEWAPADVPAVERVRSDLRTNRSGFLRQ</sequence>
<dbReference type="GO" id="GO:0035539">
    <property type="term" value="F:8-oxo-7,8-dihydrodeoxyguanosine triphosphate pyrophosphatase activity"/>
    <property type="evidence" value="ECO:0007669"/>
    <property type="project" value="UniProtKB-EC"/>
</dbReference>
<organism evidence="13 14">
    <name type="scientific">Microbacterium immunditiarum</name>
    <dbReference type="NCBI Taxonomy" id="337480"/>
    <lineage>
        <taxon>Bacteria</taxon>
        <taxon>Bacillati</taxon>
        <taxon>Actinomycetota</taxon>
        <taxon>Actinomycetes</taxon>
        <taxon>Micrococcales</taxon>
        <taxon>Microbacteriaceae</taxon>
        <taxon>Microbacterium</taxon>
    </lineage>
</organism>
<evidence type="ECO:0000256" key="4">
    <source>
        <dbReference type="ARBA" id="ARBA00022705"/>
    </source>
</evidence>
<dbReference type="Proteomes" id="UP000576969">
    <property type="component" value="Unassembled WGS sequence"/>
</dbReference>
<gene>
    <name evidence="13" type="ORF">BJ991_001629</name>
</gene>
<comment type="cofactor">
    <cofactor evidence="1">
        <name>Mg(2+)</name>
        <dbReference type="ChEBI" id="CHEBI:18420"/>
    </cofactor>
</comment>
<dbReference type="Gene3D" id="3.90.79.10">
    <property type="entry name" value="Nucleoside Triphosphate Pyrophosphohydrolase"/>
    <property type="match status" value="1"/>
</dbReference>
<keyword evidence="6" id="KW-0227">DNA damage</keyword>
<comment type="similarity">
    <text evidence="2">Belongs to the Nudix hydrolase family.</text>
</comment>
<reference evidence="13 14" key="1">
    <citation type="submission" date="2020-07" db="EMBL/GenBank/DDBJ databases">
        <title>Sequencing the genomes of 1000 actinobacteria strains.</title>
        <authorList>
            <person name="Klenk H.-P."/>
        </authorList>
    </citation>
    <scope>NUCLEOTIDE SEQUENCE [LARGE SCALE GENOMIC DNA]</scope>
    <source>
        <strain evidence="13 14">DSM 24662</strain>
    </source>
</reference>
<evidence type="ECO:0000256" key="2">
    <source>
        <dbReference type="ARBA" id="ARBA00005582"/>
    </source>
</evidence>
<dbReference type="Pfam" id="PF14815">
    <property type="entry name" value="NUDIX_4"/>
    <property type="match status" value="1"/>
</dbReference>
<dbReference type="GO" id="GO:0008413">
    <property type="term" value="F:8-oxo-7,8-dihydroguanosine triphosphate pyrophosphatase activity"/>
    <property type="evidence" value="ECO:0007669"/>
    <property type="project" value="TreeGrafter"/>
</dbReference>
<dbReference type="PRINTS" id="PR00502">
    <property type="entry name" value="NUDIXFAMILY"/>
</dbReference>
<dbReference type="InterPro" id="IPR029119">
    <property type="entry name" value="MutY_C"/>
</dbReference>
<dbReference type="InterPro" id="IPR000086">
    <property type="entry name" value="NUDIX_hydrolase_dom"/>
</dbReference>
<keyword evidence="14" id="KW-1185">Reference proteome</keyword>
<keyword evidence="5" id="KW-0479">Metal-binding</keyword>
<dbReference type="GO" id="GO:0006260">
    <property type="term" value="P:DNA replication"/>
    <property type="evidence" value="ECO:0007669"/>
    <property type="project" value="UniProtKB-KW"/>
</dbReference>
<evidence type="ECO:0000256" key="11">
    <source>
        <dbReference type="ARBA" id="ARBA00038905"/>
    </source>
</evidence>
<proteinExistence type="inferred from homology"/>
<evidence type="ECO:0000256" key="1">
    <source>
        <dbReference type="ARBA" id="ARBA00001946"/>
    </source>
</evidence>
<dbReference type="InterPro" id="IPR047127">
    <property type="entry name" value="MutT-like"/>
</dbReference>
<dbReference type="EC" id="3.6.1.55" evidence="11"/>
<feature type="domain" description="Nudix hydrolase" evidence="12">
    <location>
        <begin position="2"/>
        <end position="128"/>
    </location>
</feature>
<evidence type="ECO:0000259" key="12">
    <source>
        <dbReference type="PROSITE" id="PS51462"/>
    </source>
</evidence>
<dbReference type="GO" id="GO:0046872">
    <property type="term" value="F:metal ion binding"/>
    <property type="evidence" value="ECO:0007669"/>
    <property type="project" value="UniProtKB-KW"/>
</dbReference>
<dbReference type="PANTHER" id="PTHR47707">
    <property type="entry name" value="8-OXO-DGTP DIPHOSPHATASE"/>
    <property type="match status" value="1"/>
</dbReference>
<dbReference type="GO" id="GO:0044716">
    <property type="term" value="F:8-oxo-GDP phosphatase activity"/>
    <property type="evidence" value="ECO:0007669"/>
    <property type="project" value="TreeGrafter"/>
</dbReference>
<evidence type="ECO:0000256" key="5">
    <source>
        <dbReference type="ARBA" id="ARBA00022723"/>
    </source>
</evidence>